<evidence type="ECO:0000313" key="2">
    <source>
        <dbReference type="Proteomes" id="UP000270185"/>
    </source>
</evidence>
<accession>A0A3G8XW52</accession>
<evidence type="ECO:0000313" key="1">
    <source>
        <dbReference type="EMBL" id="AZI34454.1"/>
    </source>
</evidence>
<protein>
    <submittedName>
        <fullName evidence="1">Uncharacterized protein</fullName>
    </submittedName>
</protein>
<gene>
    <name evidence="1" type="ORF">EIB73_08245</name>
</gene>
<dbReference type="Proteomes" id="UP000270185">
    <property type="component" value="Chromosome"/>
</dbReference>
<keyword evidence="2" id="KW-1185">Reference proteome</keyword>
<sequence length="17" mass="2102">MLILGLFLFSRRRFDNC</sequence>
<organism evidence="1 2">
    <name type="scientific">Kaistella carnis</name>
    <dbReference type="NCBI Taxonomy" id="1241979"/>
    <lineage>
        <taxon>Bacteria</taxon>
        <taxon>Pseudomonadati</taxon>
        <taxon>Bacteroidota</taxon>
        <taxon>Flavobacteriia</taxon>
        <taxon>Flavobacteriales</taxon>
        <taxon>Weeksellaceae</taxon>
        <taxon>Chryseobacterium group</taxon>
        <taxon>Kaistella</taxon>
    </lineage>
</organism>
<dbReference type="KEGG" id="ccas:EIB73_08245"/>
<dbReference type="AlphaFoldDB" id="A0A3G8XW52"/>
<name>A0A3G8XW52_9FLAO</name>
<proteinExistence type="predicted"/>
<reference evidence="2" key="1">
    <citation type="submission" date="2018-11" db="EMBL/GenBank/DDBJ databases">
        <title>Proposal to divide the Flavobacteriaceae and reorganize its genera based on Amino Acid Identity values calculated from whole genome sequences.</title>
        <authorList>
            <person name="Nicholson A.C."/>
            <person name="Gulvik C.A."/>
            <person name="Whitney A.M."/>
            <person name="Humrighouse B.W."/>
            <person name="Bell M."/>
            <person name="Holmes B."/>
            <person name="Steigerwalt A.G."/>
            <person name="Villarma A."/>
            <person name="Sheth M."/>
            <person name="Batra D."/>
            <person name="Pryor J."/>
            <person name="Bernardet J.-F."/>
            <person name="Hugo C."/>
            <person name="Kampfer P."/>
            <person name="Newman J.D."/>
            <person name="McQuiston J.R."/>
        </authorList>
    </citation>
    <scope>NUCLEOTIDE SEQUENCE [LARGE SCALE GENOMIC DNA]</scope>
    <source>
        <strain evidence="2">G0081</strain>
    </source>
</reference>
<dbReference type="EMBL" id="CP034159">
    <property type="protein sequence ID" value="AZI34454.1"/>
    <property type="molecule type" value="Genomic_DNA"/>
</dbReference>